<evidence type="ECO:0000256" key="2">
    <source>
        <dbReference type="ARBA" id="ARBA00023015"/>
    </source>
</evidence>
<dbReference type="PANTHER" id="PTHR30419">
    <property type="entry name" value="HTH-TYPE TRANSCRIPTIONAL REGULATOR YBHD"/>
    <property type="match status" value="1"/>
</dbReference>
<dbReference type="Pfam" id="PF03466">
    <property type="entry name" value="LysR_substrate"/>
    <property type="match status" value="1"/>
</dbReference>
<evidence type="ECO:0000256" key="3">
    <source>
        <dbReference type="ARBA" id="ARBA00023125"/>
    </source>
</evidence>
<reference evidence="6 7" key="1">
    <citation type="submission" date="2018-03" db="EMBL/GenBank/DDBJ databases">
        <title>Non-Typhoidal Salmonella genome sequencing and assembly.</title>
        <authorList>
            <person name="Matchawe C."/>
        </authorList>
    </citation>
    <scope>NUCLEOTIDE SEQUENCE [LARGE SCALE GENOMIC DNA]</scope>
    <source>
        <strain evidence="6 7">108ev</strain>
    </source>
</reference>
<dbReference type="GO" id="GO:0005829">
    <property type="term" value="C:cytosol"/>
    <property type="evidence" value="ECO:0007669"/>
    <property type="project" value="TreeGrafter"/>
</dbReference>
<dbReference type="PROSITE" id="PS50931">
    <property type="entry name" value="HTH_LYSR"/>
    <property type="match status" value="1"/>
</dbReference>
<keyword evidence="2" id="KW-0805">Transcription regulation</keyword>
<dbReference type="InterPro" id="IPR005119">
    <property type="entry name" value="LysR_subst-bd"/>
</dbReference>
<evidence type="ECO:0000259" key="5">
    <source>
        <dbReference type="PROSITE" id="PS50931"/>
    </source>
</evidence>
<dbReference type="FunFam" id="1.10.10.10:FF:000208">
    <property type="entry name" value="LysR family transcriptional regulator"/>
    <property type="match status" value="1"/>
</dbReference>
<protein>
    <submittedName>
        <fullName evidence="6">LysR family transcriptional regulator</fullName>
    </submittedName>
</protein>
<dbReference type="InterPro" id="IPR036390">
    <property type="entry name" value="WH_DNA-bd_sf"/>
</dbReference>
<dbReference type="InterPro" id="IPR050950">
    <property type="entry name" value="HTH-type_LysR_regulators"/>
</dbReference>
<dbReference type="GO" id="GO:0003677">
    <property type="term" value="F:DNA binding"/>
    <property type="evidence" value="ECO:0007669"/>
    <property type="project" value="UniProtKB-KW"/>
</dbReference>
<accession>A0A3Y0JT54</accession>
<comment type="caution">
    <text evidence="6">The sequence shown here is derived from an EMBL/GenBank/DDBJ whole genome shotgun (WGS) entry which is preliminary data.</text>
</comment>
<evidence type="ECO:0000256" key="1">
    <source>
        <dbReference type="ARBA" id="ARBA00009437"/>
    </source>
</evidence>
<sequence>MEKNGLFSQRIRLRHLHTFVAVAQQGTLGRAAETLNLSQPALSKTLNELEQLTGTRLFERGRLGAQLTVPGEQFLTHAVKVLDALNTAGQALNRKEDASADVVRVGALPTAALGILPAAIGRFHQQQKSTSLQVATMNNTMLLAGLKSGEIDLGIGRMSDPELMGGLNYELLFLESLKLVVRPGHPLLQETITLSRVMEWPVVVSPKGTVPRQNAEALLQSQGCKMPAGCIETLSASLSRQLTVDYDYVWFVPSGAVKEDLRQATLVSLPVPAQSAGEPIGILTRVDIPLSTGAQMLIAAIRKSMPL</sequence>
<dbReference type="GO" id="GO:0003700">
    <property type="term" value="F:DNA-binding transcription factor activity"/>
    <property type="evidence" value="ECO:0007669"/>
    <property type="project" value="InterPro"/>
</dbReference>
<dbReference type="Pfam" id="PF00126">
    <property type="entry name" value="HTH_1"/>
    <property type="match status" value="1"/>
</dbReference>
<keyword evidence="3" id="KW-0238">DNA-binding</keyword>
<feature type="domain" description="HTH lysR-type" evidence="5">
    <location>
        <begin position="11"/>
        <end position="68"/>
    </location>
</feature>
<evidence type="ECO:0000313" key="6">
    <source>
        <dbReference type="EMBL" id="TGB50975.1"/>
    </source>
</evidence>
<dbReference type="FunFam" id="3.40.190.10:FF:000076">
    <property type="entry name" value="LysR family transcriptional regulator"/>
    <property type="match status" value="1"/>
</dbReference>
<dbReference type="InterPro" id="IPR036388">
    <property type="entry name" value="WH-like_DNA-bd_sf"/>
</dbReference>
<evidence type="ECO:0000313" key="7">
    <source>
        <dbReference type="Proteomes" id="UP000298060"/>
    </source>
</evidence>
<name>A0A3Y0JT54_SALET</name>
<dbReference type="PRINTS" id="PR00039">
    <property type="entry name" value="HTHLYSR"/>
</dbReference>
<dbReference type="Gene3D" id="3.40.190.10">
    <property type="entry name" value="Periplasmic binding protein-like II"/>
    <property type="match status" value="2"/>
</dbReference>
<evidence type="ECO:0000256" key="4">
    <source>
        <dbReference type="ARBA" id="ARBA00023163"/>
    </source>
</evidence>
<dbReference type="PANTHER" id="PTHR30419:SF8">
    <property type="entry name" value="NITROGEN ASSIMILATION TRANSCRIPTIONAL ACTIVATOR-RELATED"/>
    <property type="match status" value="1"/>
</dbReference>
<comment type="similarity">
    <text evidence="1">Belongs to the LysR transcriptional regulatory family.</text>
</comment>
<dbReference type="InterPro" id="IPR000847">
    <property type="entry name" value="LysR_HTH_N"/>
</dbReference>
<dbReference type="Proteomes" id="UP000298060">
    <property type="component" value="Unassembled WGS sequence"/>
</dbReference>
<organism evidence="6 7">
    <name type="scientific">Salmonella enterica I</name>
    <dbReference type="NCBI Taxonomy" id="59201"/>
    <lineage>
        <taxon>Bacteria</taxon>
        <taxon>Pseudomonadati</taxon>
        <taxon>Pseudomonadota</taxon>
        <taxon>Gammaproteobacteria</taxon>
        <taxon>Enterobacterales</taxon>
        <taxon>Enterobacteriaceae</taxon>
        <taxon>Salmonella</taxon>
    </lineage>
</organism>
<proteinExistence type="inferred from homology"/>
<dbReference type="Gene3D" id="1.10.10.10">
    <property type="entry name" value="Winged helix-like DNA-binding domain superfamily/Winged helix DNA-binding domain"/>
    <property type="match status" value="1"/>
</dbReference>
<gene>
    <name evidence="6" type="ORF">C9E94_07985</name>
</gene>
<keyword evidence="4" id="KW-0804">Transcription</keyword>
<dbReference type="SUPFAM" id="SSF53850">
    <property type="entry name" value="Periplasmic binding protein-like II"/>
    <property type="match status" value="1"/>
</dbReference>
<dbReference type="EMBL" id="PYJR01000057">
    <property type="protein sequence ID" value="TGB50975.1"/>
    <property type="molecule type" value="Genomic_DNA"/>
</dbReference>
<dbReference type="AlphaFoldDB" id="A0A3Y0JT54"/>
<dbReference type="SUPFAM" id="SSF46785">
    <property type="entry name" value="Winged helix' DNA-binding domain"/>
    <property type="match status" value="1"/>
</dbReference>